<feature type="transmembrane region" description="Helical" evidence="1">
    <location>
        <begin position="116"/>
        <end position="135"/>
    </location>
</feature>
<evidence type="ECO:0000313" key="4">
    <source>
        <dbReference type="Proteomes" id="UP001465755"/>
    </source>
</evidence>
<evidence type="ECO:0000313" key="3">
    <source>
        <dbReference type="EMBL" id="KAK9812268.1"/>
    </source>
</evidence>
<dbReference type="PANTHER" id="PTHR36367">
    <property type="entry name" value="TRANSMEMBRANE PROTEIN"/>
    <property type="match status" value="1"/>
</dbReference>
<feature type="transmembrane region" description="Helical" evidence="1">
    <location>
        <begin position="189"/>
        <end position="206"/>
    </location>
</feature>
<accession>A0AAW1PQJ8</accession>
<dbReference type="EMBL" id="JALJOQ010000008">
    <property type="protein sequence ID" value="KAK9812268.1"/>
    <property type="molecule type" value="Genomic_DNA"/>
</dbReference>
<name>A0AAW1PQJ8_9CHLO</name>
<keyword evidence="1" id="KW-1133">Transmembrane helix</keyword>
<gene>
    <name evidence="3" type="ORF">WJX73_009037</name>
</gene>
<reference evidence="3 4" key="1">
    <citation type="journal article" date="2024" name="Nat. Commun.">
        <title>Phylogenomics reveals the evolutionary origins of lichenization in chlorophyte algae.</title>
        <authorList>
            <person name="Puginier C."/>
            <person name="Libourel C."/>
            <person name="Otte J."/>
            <person name="Skaloud P."/>
            <person name="Haon M."/>
            <person name="Grisel S."/>
            <person name="Petersen M."/>
            <person name="Berrin J.G."/>
            <person name="Delaux P.M."/>
            <person name="Dal Grande F."/>
            <person name="Keller J."/>
        </authorList>
    </citation>
    <scope>NUCLEOTIDE SEQUENCE [LARGE SCALE GENOMIC DNA]</scope>
    <source>
        <strain evidence="3 4">SAG 2036</strain>
    </source>
</reference>
<feature type="transmembrane region" description="Helical" evidence="1">
    <location>
        <begin position="218"/>
        <end position="238"/>
    </location>
</feature>
<feature type="domain" description="SnoaL-like" evidence="2">
    <location>
        <begin position="5"/>
        <end position="74"/>
    </location>
</feature>
<sequence length="367" mass="41135">MVYQEPFVGKDAIRGYFTKVSNIIPGDLKFHLDEITSGDPHFVGVKWHVDLAGNEFPFSRGCSFYEVDDQGKIRAARDLVEQAVKPGSSALYALKLLTPLIRKLGPKANPANLNNIPTNAILVWGFYAVYLWYIFFSKLAPGAPGITPPPGTFTELYHESINYFYINIFLHWANLPGIPTNAEHPVSEALFNFVNAYSLMLWPLMAADMKSIKIKGKFWWWVGTQFITNVVFLPFMAIREQPAGSFGTLTQSQTDARLAELTAEGPEGDLRMPYYAPAMGAVAAVIGLVSIAWAVVGRPEFGGMPERWDFFVSSFTGNRVFYAFFLDLAFYTTWQIIFMRRAEGKYRFVPFAGLAAWLIVGGPSKRT</sequence>
<dbReference type="InterPro" id="IPR032710">
    <property type="entry name" value="NTF2-like_dom_sf"/>
</dbReference>
<dbReference type="PANTHER" id="PTHR36367:SF2">
    <property type="entry name" value="TRANSMEMBRANE PROTEIN"/>
    <property type="match status" value="1"/>
</dbReference>
<comment type="caution">
    <text evidence="3">The sequence shown here is derived from an EMBL/GenBank/DDBJ whole genome shotgun (WGS) entry which is preliminary data.</text>
</comment>
<feature type="transmembrane region" description="Helical" evidence="1">
    <location>
        <begin position="274"/>
        <end position="296"/>
    </location>
</feature>
<proteinExistence type="predicted"/>
<keyword evidence="1" id="KW-0812">Transmembrane</keyword>
<dbReference type="AlphaFoldDB" id="A0AAW1PQJ8"/>
<dbReference type="SUPFAM" id="SSF54427">
    <property type="entry name" value="NTF2-like"/>
    <property type="match status" value="1"/>
</dbReference>
<feature type="transmembrane region" description="Helical" evidence="1">
    <location>
        <begin position="346"/>
        <end position="364"/>
    </location>
</feature>
<keyword evidence="4" id="KW-1185">Reference proteome</keyword>
<feature type="transmembrane region" description="Helical" evidence="1">
    <location>
        <begin position="308"/>
        <end position="326"/>
    </location>
</feature>
<organism evidence="3 4">
    <name type="scientific">Symbiochloris irregularis</name>
    <dbReference type="NCBI Taxonomy" id="706552"/>
    <lineage>
        <taxon>Eukaryota</taxon>
        <taxon>Viridiplantae</taxon>
        <taxon>Chlorophyta</taxon>
        <taxon>core chlorophytes</taxon>
        <taxon>Trebouxiophyceae</taxon>
        <taxon>Trebouxiales</taxon>
        <taxon>Trebouxiaceae</taxon>
        <taxon>Symbiochloris</taxon>
    </lineage>
</organism>
<evidence type="ECO:0000259" key="2">
    <source>
        <dbReference type="Pfam" id="PF12680"/>
    </source>
</evidence>
<dbReference type="Pfam" id="PF12680">
    <property type="entry name" value="SnoaL_2"/>
    <property type="match status" value="1"/>
</dbReference>
<dbReference type="Gene3D" id="3.10.450.50">
    <property type="match status" value="1"/>
</dbReference>
<protein>
    <recommendedName>
        <fullName evidence="2">SnoaL-like domain-containing protein</fullName>
    </recommendedName>
</protein>
<evidence type="ECO:0000256" key="1">
    <source>
        <dbReference type="SAM" id="Phobius"/>
    </source>
</evidence>
<dbReference type="InterPro" id="IPR037401">
    <property type="entry name" value="SnoaL-like"/>
</dbReference>
<keyword evidence="1" id="KW-0472">Membrane</keyword>
<dbReference type="Proteomes" id="UP001465755">
    <property type="component" value="Unassembled WGS sequence"/>
</dbReference>